<feature type="domain" description="Glycosyltransferase 2-like" evidence="4">
    <location>
        <begin position="8"/>
        <end position="132"/>
    </location>
</feature>
<evidence type="ECO:0000313" key="6">
    <source>
        <dbReference type="EMBL" id="MBS3058961.1"/>
    </source>
</evidence>
<evidence type="ECO:0000313" key="7">
    <source>
        <dbReference type="Proteomes" id="UP000577419"/>
    </source>
</evidence>
<dbReference type="InterPro" id="IPR029044">
    <property type="entry name" value="Nucleotide-diphossugar_trans"/>
</dbReference>
<keyword evidence="2" id="KW-0328">Glycosyltransferase</keyword>
<dbReference type="CDD" id="cd04186">
    <property type="entry name" value="GT_2_like_c"/>
    <property type="match status" value="1"/>
</dbReference>
<dbReference type="Proteomes" id="UP000683213">
    <property type="component" value="Unassembled WGS sequence"/>
</dbReference>
<dbReference type="Proteomes" id="UP000577419">
    <property type="component" value="Unassembled WGS sequence"/>
</dbReference>
<dbReference type="PANTHER" id="PTHR43179">
    <property type="entry name" value="RHAMNOSYLTRANSFERASE WBBL"/>
    <property type="match status" value="1"/>
</dbReference>
<evidence type="ECO:0000256" key="1">
    <source>
        <dbReference type="ARBA" id="ARBA00006739"/>
    </source>
</evidence>
<dbReference type="AlphaFoldDB" id="A0A7J4ISU6"/>
<organism evidence="5 7">
    <name type="scientific">Candidatus Iainarchaeum sp</name>
    <dbReference type="NCBI Taxonomy" id="3101447"/>
    <lineage>
        <taxon>Archaea</taxon>
        <taxon>Candidatus Iainarchaeota</taxon>
        <taxon>Candidatus Iainarchaeia</taxon>
        <taxon>Candidatus Iainarchaeales</taxon>
        <taxon>Candidatus Iainarchaeaceae</taxon>
        <taxon>Candidatus Iainarchaeum</taxon>
    </lineage>
</organism>
<evidence type="ECO:0000256" key="3">
    <source>
        <dbReference type="ARBA" id="ARBA00022679"/>
    </source>
</evidence>
<comment type="caution">
    <text evidence="5">The sequence shown here is derived from an EMBL/GenBank/DDBJ whole genome shotgun (WGS) entry which is preliminary data.</text>
</comment>
<reference evidence="6" key="2">
    <citation type="submission" date="2021-03" db="EMBL/GenBank/DDBJ databases">
        <authorList>
            <person name="Jaffe A."/>
        </authorList>
    </citation>
    <scope>NUCLEOTIDE SEQUENCE</scope>
    <source>
        <strain evidence="6">RIFCSPHIGHO2_01_FULL_GW2011_AR10_43_9</strain>
    </source>
</reference>
<accession>A0A7J4ISU6</accession>
<sequence>MPEKAMVSILIQHKNGEKVLEACLRSLKENTSYKPLEVILLDNGSTDKSIEGVLEKFPWVKVIKNKKFVSLADGVNVGFGKAKGAYLMWLNNDTLMEKGWLEELVTALESKKEVAAVSPVILPMDAEPKKEARTYVEKISLIGACILINRRAWERVGGFDGENFKPAYGEENDWCYRARNAGFKLLEVRSSQVWHLGSYTAEKIVKQRYLLENTHRLKAMLYNLKLPDLIRFVPGLTLIFLNSLRQGSTFFLLQSYWENLKNIKTIFAERKHRLG</sequence>
<dbReference type="Gene3D" id="3.90.550.10">
    <property type="entry name" value="Spore Coat Polysaccharide Biosynthesis Protein SpsA, Chain A"/>
    <property type="match status" value="1"/>
</dbReference>
<dbReference type="PANTHER" id="PTHR43179:SF12">
    <property type="entry name" value="GALACTOFURANOSYLTRANSFERASE GLFT2"/>
    <property type="match status" value="1"/>
</dbReference>
<dbReference type="Pfam" id="PF00535">
    <property type="entry name" value="Glycos_transf_2"/>
    <property type="match status" value="1"/>
</dbReference>
<gene>
    <name evidence="5" type="ORF">HA237_04440</name>
    <name evidence="6" type="ORF">J4224_00870</name>
</gene>
<name>A0A7J4ISU6_9ARCH</name>
<evidence type="ECO:0000313" key="5">
    <source>
        <dbReference type="EMBL" id="HIH08591.1"/>
    </source>
</evidence>
<dbReference type="EMBL" id="DUFG01000021">
    <property type="protein sequence ID" value="HIH08591.1"/>
    <property type="molecule type" value="Genomic_DNA"/>
</dbReference>
<proteinExistence type="inferred from homology"/>
<dbReference type="GO" id="GO:0016757">
    <property type="term" value="F:glycosyltransferase activity"/>
    <property type="evidence" value="ECO:0007669"/>
    <property type="project" value="UniProtKB-KW"/>
</dbReference>
<comment type="similarity">
    <text evidence="1">Belongs to the glycosyltransferase 2 family.</text>
</comment>
<dbReference type="InterPro" id="IPR001173">
    <property type="entry name" value="Glyco_trans_2-like"/>
</dbReference>
<dbReference type="SUPFAM" id="SSF53448">
    <property type="entry name" value="Nucleotide-diphospho-sugar transferases"/>
    <property type="match status" value="1"/>
</dbReference>
<dbReference type="EMBL" id="JAGVWF010000010">
    <property type="protein sequence ID" value="MBS3058961.1"/>
    <property type="molecule type" value="Genomic_DNA"/>
</dbReference>
<reference evidence="6" key="3">
    <citation type="submission" date="2021-05" db="EMBL/GenBank/DDBJ databases">
        <title>Protein family content uncovers lineage relationships and bacterial pathway maintenance mechanisms in DPANN archaea.</title>
        <authorList>
            <person name="Castelle C.J."/>
            <person name="Meheust R."/>
            <person name="Jaffe A.L."/>
            <person name="Seitz K."/>
            <person name="Gong X."/>
            <person name="Baker B.J."/>
            <person name="Banfield J.F."/>
        </authorList>
    </citation>
    <scope>NUCLEOTIDE SEQUENCE</scope>
    <source>
        <strain evidence="6">RIFCSPHIGHO2_01_FULL_GW2011_AR10_43_9</strain>
    </source>
</reference>
<evidence type="ECO:0000256" key="2">
    <source>
        <dbReference type="ARBA" id="ARBA00022676"/>
    </source>
</evidence>
<keyword evidence="3 5" id="KW-0808">Transferase</keyword>
<evidence type="ECO:0000259" key="4">
    <source>
        <dbReference type="Pfam" id="PF00535"/>
    </source>
</evidence>
<protein>
    <submittedName>
        <fullName evidence="5">Glycosyltransferase family 2 protein</fullName>
    </submittedName>
</protein>
<reference evidence="5" key="1">
    <citation type="journal article" date="2020" name="bioRxiv">
        <title>A rank-normalized archaeal taxonomy based on genome phylogeny resolves widespread incomplete and uneven classifications.</title>
        <authorList>
            <person name="Rinke C."/>
            <person name="Chuvochina M."/>
            <person name="Mussig A.J."/>
            <person name="Chaumeil P.-A."/>
            <person name="Waite D.W."/>
            <person name="Whitman W.B."/>
            <person name="Parks D.H."/>
            <person name="Hugenholtz P."/>
        </authorList>
    </citation>
    <scope>NUCLEOTIDE SEQUENCE</scope>
    <source>
        <strain evidence="5">UBA10011</strain>
    </source>
</reference>